<keyword evidence="2" id="KW-1185">Reference proteome</keyword>
<gene>
    <name evidence="1" type="ORF">LARV_01424</name>
</gene>
<sequence length="127" mass="14704">MTIFDRLQRQLDIQKREQGISALELMDLPPNLRRIMKLMLREIVIKYDHLVQVAAEFPQANRMTREELDGALATLVEQNWLITNGEGEFLSYRVNLRRKAGSALDQDIWAALNDRIAKSSAQHTDQQ</sequence>
<evidence type="ECO:0000313" key="2">
    <source>
        <dbReference type="Proteomes" id="UP000055060"/>
    </source>
</evidence>
<organism evidence="1">
    <name type="scientific">Longilinea arvoryzae</name>
    <dbReference type="NCBI Taxonomy" id="360412"/>
    <lineage>
        <taxon>Bacteria</taxon>
        <taxon>Bacillati</taxon>
        <taxon>Chloroflexota</taxon>
        <taxon>Anaerolineae</taxon>
        <taxon>Anaerolineales</taxon>
        <taxon>Anaerolineaceae</taxon>
        <taxon>Longilinea</taxon>
    </lineage>
</organism>
<dbReference type="RefSeq" id="WP_075072991.1">
    <property type="nucleotide sequence ID" value="NZ_DF967972.1"/>
</dbReference>
<proteinExistence type="predicted"/>
<dbReference type="Proteomes" id="UP000055060">
    <property type="component" value="Unassembled WGS sequence"/>
</dbReference>
<reference evidence="1" key="1">
    <citation type="submission" date="2015-07" db="EMBL/GenBank/DDBJ databases">
        <title>Draft Genome Sequences of Anaerolinea thermolimosa IMO-1, Bellilinea caldifistulae GOMI-1, Leptolinea tardivitalis YMTK-2, Levilinea saccharolytica KIBI-1,Longilinea arvoryzae KOME-1, Previously Described as Members of the Anaerolineaceae (Chloroflexi).</title>
        <authorList>
            <person name="Sekiguchi Y."/>
            <person name="Ohashi A."/>
            <person name="Matsuura N."/>
            <person name="Tourlousse M.D."/>
        </authorList>
    </citation>
    <scope>NUCLEOTIDE SEQUENCE [LARGE SCALE GENOMIC DNA]</scope>
    <source>
        <strain evidence="1">KOME-1</strain>
    </source>
</reference>
<accession>A0A0S7BIQ3</accession>
<dbReference type="EMBL" id="DF967972">
    <property type="protein sequence ID" value="GAP13669.1"/>
    <property type="molecule type" value="Genomic_DNA"/>
</dbReference>
<name>A0A0S7BIQ3_9CHLR</name>
<protein>
    <submittedName>
        <fullName evidence="1">Uncharacterized protein</fullName>
    </submittedName>
</protein>
<evidence type="ECO:0000313" key="1">
    <source>
        <dbReference type="EMBL" id="GAP13669.1"/>
    </source>
</evidence>
<dbReference type="STRING" id="360412.LARV_01424"/>
<dbReference type="AlphaFoldDB" id="A0A0S7BIQ3"/>